<dbReference type="Gene3D" id="3.40.50.1820">
    <property type="entry name" value="alpha/beta hydrolase"/>
    <property type="match status" value="1"/>
</dbReference>
<gene>
    <name evidence="3" type="ORF">A8F95_19430</name>
</gene>
<evidence type="ECO:0000256" key="1">
    <source>
        <dbReference type="PIRSR" id="PIRSR017388-1"/>
    </source>
</evidence>
<dbReference type="InterPro" id="IPR012354">
    <property type="entry name" value="Esterase_lipase"/>
</dbReference>
<feature type="active site" description="Nucleophile" evidence="1">
    <location>
        <position position="93"/>
    </location>
</feature>
<protein>
    <submittedName>
        <fullName evidence="3">Carboxylesterase</fullName>
    </submittedName>
</protein>
<keyword evidence="4" id="KW-1185">Reference proteome</keyword>
<evidence type="ECO:0000313" key="4">
    <source>
        <dbReference type="Proteomes" id="UP000092578"/>
    </source>
</evidence>
<dbReference type="PIRSF" id="PIRSF017388">
    <property type="entry name" value="Esterase_lipase"/>
    <property type="match status" value="1"/>
</dbReference>
<dbReference type="PANTHER" id="PTHR22946:SF0">
    <property type="entry name" value="DIENELACTONE HYDROLASE DOMAIN-CONTAINING PROTEIN"/>
    <property type="match status" value="1"/>
</dbReference>
<accession>A0A1B9B762</accession>
<feature type="domain" description="Serine aminopeptidase S33" evidence="2">
    <location>
        <begin position="15"/>
        <end position="225"/>
    </location>
</feature>
<proteinExistence type="predicted"/>
<dbReference type="PANTHER" id="PTHR22946">
    <property type="entry name" value="DIENELACTONE HYDROLASE DOMAIN-CONTAINING PROTEIN-RELATED"/>
    <property type="match status" value="1"/>
</dbReference>
<sequence>MKIVAPKPLMYQAKNRAVLLLHGFTGSTMDVKLLGRHLQKNGYTCSAPLYRGHGANPDEFIQMGPEDWWRDAVAGYAHLASEGYEEIAVAGVSLGGTFALKLASLLKVKAVVSMCAPVLERDITDLYSRVVDYATRYKRLEGKSDEQIQAEIKEFTKKPMESLKDLQQLISDTGNNLEAIAAPAFVLQGRLDHTLYKESAERIFRTIRSEPKQIRWYEESGHIITLGNERKQIYEDIRMFLDSLEWKRNREADDHNDE</sequence>
<feature type="active site" description="Charge relay system" evidence="1">
    <location>
        <position position="192"/>
    </location>
</feature>
<organism evidence="3 4">
    <name type="scientific">Pseudobacillus wudalianchiensis</name>
    <dbReference type="NCBI Taxonomy" id="1743143"/>
    <lineage>
        <taxon>Bacteria</taxon>
        <taxon>Bacillati</taxon>
        <taxon>Bacillota</taxon>
        <taxon>Bacilli</taxon>
        <taxon>Bacillales</taxon>
        <taxon>Bacillaceae</taxon>
        <taxon>Pseudobacillus</taxon>
    </lineage>
</organism>
<evidence type="ECO:0000259" key="2">
    <source>
        <dbReference type="Pfam" id="PF12146"/>
    </source>
</evidence>
<dbReference type="Proteomes" id="UP000092578">
    <property type="component" value="Unassembled WGS sequence"/>
</dbReference>
<dbReference type="InterPro" id="IPR050261">
    <property type="entry name" value="FrsA_esterase"/>
</dbReference>
<evidence type="ECO:0000313" key="3">
    <source>
        <dbReference type="EMBL" id="OCA91936.1"/>
    </source>
</evidence>
<dbReference type="GO" id="GO:0052689">
    <property type="term" value="F:carboxylic ester hydrolase activity"/>
    <property type="evidence" value="ECO:0007669"/>
    <property type="project" value="InterPro"/>
</dbReference>
<dbReference type="Pfam" id="PF12146">
    <property type="entry name" value="Hydrolase_4"/>
    <property type="match status" value="1"/>
</dbReference>
<dbReference type="AlphaFoldDB" id="A0A1B9B762"/>
<name>A0A1B9B762_9BACI</name>
<dbReference type="InterPro" id="IPR022742">
    <property type="entry name" value="Hydrolase_4"/>
</dbReference>
<dbReference type="EMBL" id="MAYT01000004">
    <property type="protein sequence ID" value="OCA91936.1"/>
    <property type="molecule type" value="Genomic_DNA"/>
</dbReference>
<dbReference type="SUPFAM" id="SSF53474">
    <property type="entry name" value="alpha/beta-Hydrolases"/>
    <property type="match status" value="1"/>
</dbReference>
<comment type="caution">
    <text evidence="3">The sequence shown here is derived from an EMBL/GenBank/DDBJ whole genome shotgun (WGS) entry which is preliminary data.</text>
</comment>
<reference evidence="4" key="1">
    <citation type="submission" date="2016-05" db="EMBL/GenBank/DDBJ databases">
        <authorList>
            <person name="Liu B."/>
            <person name="Wang J."/>
            <person name="Zhu Y."/>
            <person name="Liu G."/>
            <person name="Chen Q."/>
            <person name="Chen Z."/>
            <person name="Lan J."/>
            <person name="Che J."/>
            <person name="Ge C."/>
            <person name="Shi H."/>
            <person name="Pan Z."/>
            <person name="Liu X."/>
        </authorList>
    </citation>
    <scope>NUCLEOTIDE SEQUENCE [LARGE SCALE GENOMIC DNA]</scope>
    <source>
        <strain evidence="4">FJAT-27215</strain>
    </source>
</reference>
<dbReference type="RefSeq" id="WP_065409754.1">
    <property type="nucleotide sequence ID" value="NZ_MAYT01000004.1"/>
</dbReference>
<feature type="active site" description="Charge relay system" evidence="1">
    <location>
        <position position="222"/>
    </location>
</feature>
<dbReference type="InterPro" id="IPR029058">
    <property type="entry name" value="AB_hydrolase_fold"/>
</dbReference>